<keyword evidence="10" id="KW-0547">Nucleotide-binding</keyword>
<dbReference type="InterPro" id="IPR003591">
    <property type="entry name" value="Leu-rich_rpt_typical-subtyp"/>
</dbReference>
<sequence>MLSGYLPQNVCYGGSLQNFSASDNYFIGSIPKSLRNCTSLLKFNLHGNHLGGNISEDLGIYPNLIYIDLRYNNSYGELSQKWGKCQSLQSLKLSNNRISGVIPPQLGRSIQLHLLDLSFNHIAGQIPKELGRLTSLFLLNVGDNKLSGRIPLEIGMLSNLQFLILSANNLTGSIPKQIEGCSILLNLSLSKNKLRGPIPSEIGNLDSLEMLDLSENSLIGKIPPQLGDMRRLETLNLSHNDFSGSIPYTFSAEMSSLISVDISYNQLEGPLPNNKAFCEAPFGALRNNSGLKACPSSITWSKNYGEKRQNKVVIFFIAPIFGTIFLSLIVFGILYHVLKRQGKRNKLNNLREAQNGNMFELWSYDGKMVYESIIEATEGFDSKHCVGVGGCGTVYKAELQTGQVVAVKKFHSIQDNRIANAKAYENEILALLEIRHRNVVKLYGFCSHPRHSFLVYEFLDGGSLKEILSNKKEAVNFEWVKRVNVVKGVVHALSYMHHDCSPPIVHRDISCKNILLDSEHNAHISDFGTAKVLKPDSSNWSLFAGTFGYAAPELAYTMKVNEKCDVYSFGMVTLEMIMGKHPGDLISLLSSSSSSSSATTSTANDILLKDVLDQRLEPPRNQVARIVVSVAKLAFACLETNPQSRPAMQQISRELSIERSPLSEMFDKITLGQLLV</sequence>
<keyword evidence="6" id="KW-0808">Transferase</keyword>
<evidence type="ECO:0000256" key="6">
    <source>
        <dbReference type="ARBA" id="ARBA00022679"/>
    </source>
</evidence>
<evidence type="ECO:0000256" key="11">
    <source>
        <dbReference type="ARBA" id="ARBA00022777"/>
    </source>
</evidence>
<keyword evidence="3" id="KW-0723">Serine/threonine-protein kinase</keyword>
<dbReference type="AlphaFoldDB" id="A0AAN7ERG3"/>
<accession>A0AAN7ERG3</accession>
<evidence type="ECO:0000256" key="1">
    <source>
        <dbReference type="ARBA" id="ARBA00004479"/>
    </source>
</evidence>
<keyword evidence="13 19" id="KW-1133">Transmembrane helix</keyword>
<dbReference type="PROSITE" id="PS50011">
    <property type="entry name" value="PROTEIN_KINASE_DOM"/>
    <property type="match status" value="1"/>
</dbReference>
<evidence type="ECO:0000256" key="10">
    <source>
        <dbReference type="ARBA" id="ARBA00022741"/>
    </source>
</evidence>
<dbReference type="GO" id="GO:0005524">
    <property type="term" value="F:ATP binding"/>
    <property type="evidence" value="ECO:0007669"/>
    <property type="project" value="UniProtKB-KW"/>
</dbReference>
<evidence type="ECO:0000256" key="14">
    <source>
        <dbReference type="ARBA" id="ARBA00023136"/>
    </source>
</evidence>
<dbReference type="Gene3D" id="1.10.510.10">
    <property type="entry name" value="Transferase(Phosphotransferase) domain 1"/>
    <property type="match status" value="1"/>
</dbReference>
<keyword evidence="4" id="KW-0597">Phosphoprotein</keyword>
<evidence type="ECO:0000256" key="2">
    <source>
        <dbReference type="ARBA" id="ARBA00012513"/>
    </source>
</evidence>
<evidence type="ECO:0000256" key="3">
    <source>
        <dbReference type="ARBA" id="ARBA00022527"/>
    </source>
</evidence>
<keyword evidence="15" id="KW-0675">Receptor</keyword>
<dbReference type="InterPro" id="IPR032675">
    <property type="entry name" value="LRR_dom_sf"/>
</dbReference>
<feature type="domain" description="Protein kinase" evidence="20">
    <location>
        <begin position="380"/>
        <end position="657"/>
    </location>
</feature>
<evidence type="ECO:0000256" key="5">
    <source>
        <dbReference type="ARBA" id="ARBA00022614"/>
    </source>
</evidence>
<dbReference type="PRINTS" id="PR00019">
    <property type="entry name" value="LEURICHRPT"/>
</dbReference>
<keyword evidence="22" id="KW-1185">Reference proteome</keyword>
<evidence type="ECO:0000256" key="17">
    <source>
        <dbReference type="ARBA" id="ARBA00047899"/>
    </source>
</evidence>
<evidence type="ECO:0000313" key="22">
    <source>
        <dbReference type="Proteomes" id="UP001324115"/>
    </source>
</evidence>
<protein>
    <recommendedName>
        <fullName evidence="2">non-specific serine/threonine protein kinase</fullName>
        <ecNumber evidence="2">2.7.11.1</ecNumber>
    </recommendedName>
</protein>
<dbReference type="FunFam" id="3.30.200.20:FF:000309">
    <property type="entry name" value="Leucine-rich repeat receptor protein kinase MSP1"/>
    <property type="match status" value="1"/>
</dbReference>
<keyword evidence="7 19" id="KW-0812">Transmembrane</keyword>
<dbReference type="Pfam" id="PF00069">
    <property type="entry name" value="Pkinase"/>
    <property type="match status" value="1"/>
</dbReference>
<evidence type="ECO:0000256" key="15">
    <source>
        <dbReference type="ARBA" id="ARBA00023170"/>
    </source>
</evidence>
<organism evidence="21 22">
    <name type="scientific">Quercus rubra</name>
    <name type="common">Northern red oak</name>
    <name type="synonym">Quercus borealis</name>
    <dbReference type="NCBI Taxonomy" id="3512"/>
    <lineage>
        <taxon>Eukaryota</taxon>
        <taxon>Viridiplantae</taxon>
        <taxon>Streptophyta</taxon>
        <taxon>Embryophyta</taxon>
        <taxon>Tracheophyta</taxon>
        <taxon>Spermatophyta</taxon>
        <taxon>Magnoliopsida</taxon>
        <taxon>eudicotyledons</taxon>
        <taxon>Gunneridae</taxon>
        <taxon>Pentapetalae</taxon>
        <taxon>rosids</taxon>
        <taxon>fabids</taxon>
        <taxon>Fagales</taxon>
        <taxon>Fagaceae</taxon>
        <taxon>Quercus</taxon>
    </lineage>
</organism>
<feature type="transmembrane region" description="Helical" evidence="19">
    <location>
        <begin position="312"/>
        <end position="338"/>
    </location>
</feature>
<keyword evidence="8" id="KW-0732">Signal</keyword>
<dbReference type="Pfam" id="PF13855">
    <property type="entry name" value="LRR_8"/>
    <property type="match status" value="2"/>
</dbReference>
<keyword evidence="12" id="KW-0067">ATP-binding</keyword>
<comment type="catalytic activity">
    <reaction evidence="17">
        <text>L-threonyl-[protein] + ATP = O-phospho-L-threonyl-[protein] + ADP + H(+)</text>
        <dbReference type="Rhea" id="RHEA:46608"/>
        <dbReference type="Rhea" id="RHEA-COMP:11060"/>
        <dbReference type="Rhea" id="RHEA-COMP:11605"/>
        <dbReference type="ChEBI" id="CHEBI:15378"/>
        <dbReference type="ChEBI" id="CHEBI:30013"/>
        <dbReference type="ChEBI" id="CHEBI:30616"/>
        <dbReference type="ChEBI" id="CHEBI:61977"/>
        <dbReference type="ChEBI" id="CHEBI:456216"/>
        <dbReference type="EC" id="2.7.11.1"/>
    </reaction>
</comment>
<dbReference type="FunFam" id="1.10.510.10:FF:000445">
    <property type="entry name" value="MDIS1-interacting receptor like kinase 2"/>
    <property type="match status" value="1"/>
</dbReference>
<reference evidence="21 22" key="1">
    <citation type="journal article" date="2023" name="G3 (Bethesda)">
        <title>A haplotype-resolved chromosome-scale genome for Quercus rubra L. provides insights into the genetics of adaptive traits for red oak species.</title>
        <authorList>
            <person name="Kapoor B."/>
            <person name="Jenkins J."/>
            <person name="Schmutz J."/>
            <person name="Zhebentyayeva T."/>
            <person name="Kuelheim C."/>
            <person name="Coggeshall M."/>
            <person name="Heim C."/>
            <person name="Lasky J.R."/>
            <person name="Leites L."/>
            <person name="Islam-Faridi N."/>
            <person name="Romero-Severson J."/>
            <person name="DeLeo V.L."/>
            <person name="Lucas S.M."/>
            <person name="Lazic D."/>
            <person name="Gailing O."/>
            <person name="Carlson J."/>
            <person name="Staton M."/>
        </authorList>
    </citation>
    <scope>NUCLEOTIDE SEQUENCE [LARGE SCALE GENOMIC DNA]</scope>
    <source>
        <strain evidence="21">Pseudo-F2</strain>
    </source>
</reference>
<dbReference type="InterPro" id="IPR008266">
    <property type="entry name" value="Tyr_kinase_AS"/>
</dbReference>
<comment type="subcellular location">
    <subcellularLocation>
        <location evidence="1">Membrane</location>
        <topology evidence="1">Single-pass type I membrane protein</topology>
    </subcellularLocation>
</comment>
<dbReference type="Gene3D" id="3.30.200.20">
    <property type="entry name" value="Phosphorylase Kinase, domain 1"/>
    <property type="match status" value="1"/>
</dbReference>
<name>A0AAN7ERG3_QUERU</name>
<dbReference type="Gene3D" id="3.80.10.10">
    <property type="entry name" value="Ribonuclease Inhibitor"/>
    <property type="match status" value="1"/>
</dbReference>
<dbReference type="PANTHER" id="PTHR48005:SF70">
    <property type="entry name" value="MDIS1-INTERACTING RECEPTOR LIKE KINASE 2-LIKE"/>
    <property type="match status" value="1"/>
</dbReference>
<evidence type="ECO:0000259" key="20">
    <source>
        <dbReference type="PROSITE" id="PS50011"/>
    </source>
</evidence>
<dbReference type="FunFam" id="3.80.10.10:FF:000177">
    <property type="entry name" value="Leucine-rich repeat receptor-like serine/threonine-protein kinase At1g17230"/>
    <property type="match status" value="1"/>
</dbReference>
<comment type="catalytic activity">
    <reaction evidence="18">
        <text>L-seryl-[protein] + ATP = O-phospho-L-seryl-[protein] + ADP + H(+)</text>
        <dbReference type="Rhea" id="RHEA:17989"/>
        <dbReference type="Rhea" id="RHEA-COMP:9863"/>
        <dbReference type="Rhea" id="RHEA-COMP:11604"/>
        <dbReference type="ChEBI" id="CHEBI:15378"/>
        <dbReference type="ChEBI" id="CHEBI:29999"/>
        <dbReference type="ChEBI" id="CHEBI:30616"/>
        <dbReference type="ChEBI" id="CHEBI:83421"/>
        <dbReference type="ChEBI" id="CHEBI:456216"/>
        <dbReference type="EC" id="2.7.11.1"/>
    </reaction>
</comment>
<dbReference type="Proteomes" id="UP001324115">
    <property type="component" value="Unassembled WGS sequence"/>
</dbReference>
<dbReference type="SUPFAM" id="SSF52058">
    <property type="entry name" value="L domain-like"/>
    <property type="match status" value="1"/>
</dbReference>
<dbReference type="PROSITE" id="PS00109">
    <property type="entry name" value="PROTEIN_KINASE_TYR"/>
    <property type="match status" value="1"/>
</dbReference>
<dbReference type="GO" id="GO:0016020">
    <property type="term" value="C:membrane"/>
    <property type="evidence" value="ECO:0007669"/>
    <property type="project" value="UniProtKB-SubCell"/>
</dbReference>
<keyword evidence="14 19" id="KW-0472">Membrane</keyword>
<dbReference type="InterPro" id="IPR051420">
    <property type="entry name" value="Ser_Thr_Kinases_DiverseReg"/>
</dbReference>
<evidence type="ECO:0000256" key="13">
    <source>
        <dbReference type="ARBA" id="ARBA00022989"/>
    </source>
</evidence>
<dbReference type="SMART" id="SM00369">
    <property type="entry name" value="LRR_TYP"/>
    <property type="match status" value="4"/>
</dbReference>
<keyword evidence="16" id="KW-0325">Glycoprotein</keyword>
<dbReference type="InterPro" id="IPR000719">
    <property type="entry name" value="Prot_kinase_dom"/>
</dbReference>
<dbReference type="EC" id="2.7.11.1" evidence="2"/>
<dbReference type="InterPro" id="IPR011009">
    <property type="entry name" value="Kinase-like_dom_sf"/>
</dbReference>
<evidence type="ECO:0000256" key="8">
    <source>
        <dbReference type="ARBA" id="ARBA00022729"/>
    </source>
</evidence>
<evidence type="ECO:0000256" key="18">
    <source>
        <dbReference type="ARBA" id="ARBA00048679"/>
    </source>
</evidence>
<evidence type="ECO:0000256" key="9">
    <source>
        <dbReference type="ARBA" id="ARBA00022737"/>
    </source>
</evidence>
<dbReference type="SUPFAM" id="SSF56112">
    <property type="entry name" value="Protein kinase-like (PK-like)"/>
    <property type="match status" value="1"/>
</dbReference>
<dbReference type="PANTHER" id="PTHR48005">
    <property type="entry name" value="LEUCINE RICH REPEAT KINASE 2"/>
    <property type="match status" value="1"/>
</dbReference>
<evidence type="ECO:0000256" key="4">
    <source>
        <dbReference type="ARBA" id="ARBA00022553"/>
    </source>
</evidence>
<evidence type="ECO:0000256" key="16">
    <source>
        <dbReference type="ARBA" id="ARBA00023180"/>
    </source>
</evidence>
<evidence type="ECO:0000313" key="21">
    <source>
        <dbReference type="EMBL" id="KAK4577918.1"/>
    </source>
</evidence>
<keyword evidence="9" id="KW-0677">Repeat</keyword>
<keyword evidence="11" id="KW-0418">Kinase</keyword>
<dbReference type="EMBL" id="JAXUIC010000008">
    <property type="protein sequence ID" value="KAK4577918.1"/>
    <property type="molecule type" value="Genomic_DNA"/>
</dbReference>
<gene>
    <name evidence="21" type="ORF">RGQ29_028166</name>
</gene>
<evidence type="ECO:0000256" key="7">
    <source>
        <dbReference type="ARBA" id="ARBA00022692"/>
    </source>
</evidence>
<evidence type="ECO:0000256" key="12">
    <source>
        <dbReference type="ARBA" id="ARBA00022840"/>
    </source>
</evidence>
<dbReference type="GO" id="GO:0004674">
    <property type="term" value="F:protein serine/threonine kinase activity"/>
    <property type="evidence" value="ECO:0007669"/>
    <property type="project" value="UniProtKB-KW"/>
</dbReference>
<comment type="caution">
    <text evidence="21">The sequence shown here is derived from an EMBL/GenBank/DDBJ whole genome shotgun (WGS) entry which is preliminary data.</text>
</comment>
<dbReference type="Pfam" id="PF00560">
    <property type="entry name" value="LRR_1"/>
    <property type="match status" value="1"/>
</dbReference>
<evidence type="ECO:0000256" key="19">
    <source>
        <dbReference type="SAM" id="Phobius"/>
    </source>
</evidence>
<proteinExistence type="predicted"/>
<dbReference type="InterPro" id="IPR001611">
    <property type="entry name" value="Leu-rich_rpt"/>
</dbReference>
<keyword evidence="5" id="KW-0433">Leucine-rich repeat</keyword>